<comment type="caution">
    <text evidence="1">The sequence shown here is derived from an EMBL/GenBank/DDBJ whole genome shotgun (WGS) entry which is preliminary data.</text>
</comment>
<protein>
    <submittedName>
        <fullName evidence="1">DNA-directed RNA polymerase subunit RPC12/RpoP</fullName>
    </submittedName>
</protein>
<organism evidence="1 2">
    <name type="scientific">Armatimonas rosea</name>
    <dbReference type="NCBI Taxonomy" id="685828"/>
    <lineage>
        <taxon>Bacteria</taxon>
        <taxon>Bacillati</taxon>
        <taxon>Armatimonadota</taxon>
        <taxon>Armatimonadia</taxon>
        <taxon>Armatimonadales</taxon>
        <taxon>Armatimonadaceae</taxon>
        <taxon>Armatimonas</taxon>
    </lineage>
</organism>
<reference evidence="1 2" key="1">
    <citation type="submission" date="2020-08" db="EMBL/GenBank/DDBJ databases">
        <title>Genomic Encyclopedia of Type Strains, Phase IV (KMG-IV): sequencing the most valuable type-strain genomes for metagenomic binning, comparative biology and taxonomic classification.</title>
        <authorList>
            <person name="Goeker M."/>
        </authorList>
    </citation>
    <scope>NUCLEOTIDE SEQUENCE [LARGE SCALE GENOMIC DNA]</scope>
    <source>
        <strain evidence="1 2">DSM 23562</strain>
    </source>
</reference>
<dbReference type="EMBL" id="JACHGW010000004">
    <property type="protein sequence ID" value="MBB6052760.1"/>
    <property type="molecule type" value="Genomic_DNA"/>
</dbReference>
<keyword evidence="1" id="KW-0804">Transcription</keyword>
<sequence length="112" mass="12876">MGRTALRCTCGQRIGEREVLRAGYYPRPFGPSYVLVRYRCSRCRRRGEQFLRQEEWDQGILSDATLELDVPARTSFAAQGAITLREQAAFHHQLDSLGLQELLSEFEPRADE</sequence>
<gene>
    <name evidence="1" type="ORF">HNQ39_004581</name>
</gene>
<dbReference type="AlphaFoldDB" id="A0A7W9STX5"/>
<dbReference type="Proteomes" id="UP000520814">
    <property type="component" value="Unassembled WGS sequence"/>
</dbReference>
<dbReference type="GO" id="GO:0000428">
    <property type="term" value="C:DNA-directed RNA polymerase complex"/>
    <property type="evidence" value="ECO:0007669"/>
    <property type="project" value="UniProtKB-KW"/>
</dbReference>
<evidence type="ECO:0000313" key="1">
    <source>
        <dbReference type="EMBL" id="MBB6052760.1"/>
    </source>
</evidence>
<proteinExistence type="predicted"/>
<keyword evidence="2" id="KW-1185">Reference proteome</keyword>
<evidence type="ECO:0000313" key="2">
    <source>
        <dbReference type="Proteomes" id="UP000520814"/>
    </source>
</evidence>
<name>A0A7W9STX5_ARMRO</name>
<accession>A0A7W9STX5</accession>
<dbReference type="RefSeq" id="WP_184202366.1">
    <property type="nucleotide sequence ID" value="NZ_JACHGW010000004.1"/>
</dbReference>
<keyword evidence="1" id="KW-0240">DNA-directed RNA polymerase</keyword>